<comment type="pathway">
    <text evidence="2">Cell wall biogenesis; peptidoglycan recycling.</text>
</comment>
<gene>
    <name evidence="2" type="primary">anmK</name>
    <name evidence="3" type="ORF">HW561_06925</name>
</gene>
<dbReference type="Pfam" id="PF03702">
    <property type="entry name" value="AnmK"/>
    <property type="match status" value="1"/>
</dbReference>
<dbReference type="EC" id="2.7.1.170" evidence="2"/>
<evidence type="ECO:0000313" key="4">
    <source>
        <dbReference type="Proteomes" id="UP000630805"/>
    </source>
</evidence>
<dbReference type="Proteomes" id="UP000630805">
    <property type="component" value="Unassembled WGS sequence"/>
</dbReference>
<keyword evidence="2 3" id="KW-0808">Transferase</keyword>
<dbReference type="HAMAP" id="MF_01270">
    <property type="entry name" value="AnhMurNAc_kinase"/>
    <property type="match status" value="1"/>
</dbReference>
<feature type="binding site" evidence="2">
    <location>
        <begin position="38"/>
        <end position="45"/>
    </location>
    <ligand>
        <name>ATP</name>
        <dbReference type="ChEBI" id="CHEBI:30616"/>
    </ligand>
</feature>
<dbReference type="SUPFAM" id="SSF53067">
    <property type="entry name" value="Actin-like ATPase domain"/>
    <property type="match status" value="1"/>
</dbReference>
<reference evidence="3 4" key="1">
    <citation type="submission" date="2020-06" db="EMBL/GenBank/DDBJ databases">
        <authorList>
            <person name="Cao W.R."/>
        </authorList>
    </citation>
    <scope>NUCLEOTIDE SEQUENCE [LARGE SCALE GENOMIC DNA]</scope>
    <source>
        <strain evidence="3 4">B1Z28</strain>
    </source>
</reference>
<keyword evidence="1 2" id="KW-0119">Carbohydrate metabolism</keyword>
<dbReference type="InterPro" id="IPR005338">
    <property type="entry name" value="Anhydro_N_Ac-Mur_kinase"/>
</dbReference>
<keyword evidence="2 3" id="KW-0418">Kinase</keyword>
<dbReference type="PANTHER" id="PTHR30605">
    <property type="entry name" value="ANHYDRO-N-ACETYLMURAMIC ACID KINASE"/>
    <property type="match status" value="1"/>
</dbReference>
<organism evidence="3 4">
    <name type="scientific">Ruegeria haliotis</name>
    <dbReference type="NCBI Taxonomy" id="2747601"/>
    <lineage>
        <taxon>Bacteria</taxon>
        <taxon>Pseudomonadati</taxon>
        <taxon>Pseudomonadota</taxon>
        <taxon>Alphaproteobacteria</taxon>
        <taxon>Rhodobacterales</taxon>
        <taxon>Roseobacteraceae</taxon>
        <taxon>Ruegeria</taxon>
    </lineage>
</organism>
<sequence length="392" mass="41115">MGVTPTHKAAPKSVEQERCVGLTIKTNKAVRALGAMSGTSLDGVDAAVVETDGHRIFGFGESGYRAYSEDERAQLRAALGQWHGPQVEAAAELITRAHAEALSEFEAVDLIGFHGQTLAHEPRGRGTLQVGDGFGLAQALGQPVVWDFRSDDVAMGGEGAPLAPFFHFACAKWIEAEEPLCFLNLGGVGNLTYVDPSFDRPEAPGALLAFDTGPANAPVDDLMQARLGLPMDRDGAVARGGTVETGALELFLAEPFFARMPPKSLDRNDFAEMIGLVQELSDSDAVATLTGMCAAGVAQGMEHCPKPPSRVLVTGGGRRNPVLMEMLRVSLDCPVEPVETVGLDGDMLEAQAFAYLAVRVARGLPTSCPGTTGVQALVGGGIVSAVSMDRAS</sequence>
<dbReference type="EMBL" id="JABXWT010000002">
    <property type="protein sequence ID" value="NVO55518.1"/>
    <property type="molecule type" value="Genomic_DNA"/>
</dbReference>
<dbReference type="PANTHER" id="PTHR30605:SF0">
    <property type="entry name" value="ANHYDRO-N-ACETYLMURAMIC ACID KINASE"/>
    <property type="match status" value="1"/>
</dbReference>
<evidence type="ECO:0000313" key="3">
    <source>
        <dbReference type="EMBL" id="NVO55518.1"/>
    </source>
</evidence>
<evidence type="ECO:0000256" key="2">
    <source>
        <dbReference type="HAMAP-Rule" id="MF_01270"/>
    </source>
</evidence>
<dbReference type="InterPro" id="IPR043129">
    <property type="entry name" value="ATPase_NBD"/>
</dbReference>
<keyword evidence="4" id="KW-1185">Reference proteome</keyword>
<keyword evidence="2" id="KW-0547">Nucleotide-binding</keyword>
<comment type="pathway">
    <text evidence="2">Amino-sugar metabolism; 1,6-anhydro-N-acetylmuramate degradation.</text>
</comment>
<name>A0ABX2PNA6_9RHOB</name>
<comment type="catalytic activity">
    <reaction evidence="2">
        <text>1,6-anhydro-N-acetyl-beta-muramate + ATP + H2O = N-acetyl-D-muramate 6-phosphate + ADP + H(+)</text>
        <dbReference type="Rhea" id="RHEA:24952"/>
        <dbReference type="ChEBI" id="CHEBI:15377"/>
        <dbReference type="ChEBI" id="CHEBI:15378"/>
        <dbReference type="ChEBI" id="CHEBI:30616"/>
        <dbReference type="ChEBI" id="CHEBI:58690"/>
        <dbReference type="ChEBI" id="CHEBI:58722"/>
        <dbReference type="ChEBI" id="CHEBI:456216"/>
        <dbReference type="EC" id="2.7.1.170"/>
    </reaction>
</comment>
<dbReference type="GO" id="GO:0016301">
    <property type="term" value="F:kinase activity"/>
    <property type="evidence" value="ECO:0007669"/>
    <property type="project" value="UniProtKB-KW"/>
</dbReference>
<evidence type="ECO:0000256" key="1">
    <source>
        <dbReference type="ARBA" id="ARBA00023277"/>
    </source>
</evidence>
<keyword evidence="2" id="KW-0067">ATP-binding</keyword>
<dbReference type="NCBIfam" id="NF007141">
    <property type="entry name" value="PRK09585.1-5"/>
    <property type="match status" value="1"/>
</dbReference>
<comment type="function">
    <text evidence="2">Catalyzes the specific phosphorylation of 1,6-anhydro-N-acetylmuramic acid (anhMurNAc) with the simultaneous cleavage of the 1,6-anhydro ring, generating MurNAc-6-P. Is required for the utilization of anhMurNAc either imported from the medium or derived from its own cell wall murein, and thus plays a role in cell wall recycling.</text>
</comment>
<protein>
    <recommendedName>
        <fullName evidence="2">Anhydro-N-acetylmuramic acid kinase</fullName>
        <ecNumber evidence="2">2.7.1.170</ecNumber>
    </recommendedName>
    <alternativeName>
        <fullName evidence="2">AnhMurNAc kinase</fullName>
    </alternativeName>
</protein>
<comment type="caution">
    <text evidence="3">The sequence shown here is derived from an EMBL/GenBank/DDBJ whole genome shotgun (WGS) entry which is preliminary data.</text>
</comment>
<dbReference type="Gene3D" id="3.30.420.40">
    <property type="match status" value="2"/>
</dbReference>
<accession>A0ABX2PNA6</accession>
<comment type="similarity">
    <text evidence="2">Belongs to the anhydro-N-acetylmuramic acid kinase family.</text>
</comment>
<proteinExistence type="inferred from homology"/>